<feature type="transmembrane region" description="Helical" evidence="14">
    <location>
        <begin position="27"/>
        <end position="46"/>
    </location>
</feature>
<dbReference type="Gene3D" id="2.120.10.80">
    <property type="entry name" value="Kelch-type beta propeller"/>
    <property type="match status" value="2"/>
</dbReference>
<keyword evidence="6" id="KW-0479">Metal-binding</keyword>
<dbReference type="InterPro" id="IPR015915">
    <property type="entry name" value="Kelch-typ_b-propeller"/>
</dbReference>
<keyword evidence="8 14" id="KW-1133">Transmembrane helix</keyword>
<keyword evidence="9" id="KW-0408">Iron</keyword>
<evidence type="ECO:0000256" key="4">
    <source>
        <dbReference type="ARBA" id="ARBA00022617"/>
    </source>
</evidence>
<feature type="transmembrane region" description="Helical" evidence="14">
    <location>
        <begin position="574"/>
        <end position="601"/>
    </location>
</feature>
<dbReference type="GO" id="GO:0016020">
    <property type="term" value="C:membrane"/>
    <property type="evidence" value="ECO:0007669"/>
    <property type="project" value="UniProtKB-SubCell"/>
</dbReference>
<dbReference type="PROSITE" id="PS50939">
    <property type="entry name" value="CYTOCHROME_B561"/>
    <property type="match status" value="1"/>
</dbReference>
<evidence type="ECO:0000313" key="16">
    <source>
        <dbReference type="EMBL" id="CAF1003631.1"/>
    </source>
</evidence>
<keyword evidence="10 14" id="KW-0472">Membrane</keyword>
<feature type="region of interest" description="Disordered" evidence="13">
    <location>
        <begin position="786"/>
        <end position="840"/>
    </location>
</feature>
<evidence type="ECO:0000313" key="17">
    <source>
        <dbReference type="Proteomes" id="UP000663864"/>
    </source>
</evidence>
<keyword evidence="3" id="KW-0813">Transport</keyword>
<evidence type="ECO:0000256" key="3">
    <source>
        <dbReference type="ARBA" id="ARBA00022448"/>
    </source>
</evidence>
<keyword evidence="7" id="KW-0249">Electron transport</keyword>
<evidence type="ECO:0000256" key="14">
    <source>
        <dbReference type="SAM" id="Phobius"/>
    </source>
</evidence>
<evidence type="ECO:0000256" key="11">
    <source>
        <dbReference type="ARBA" id="ARBA00024225"/>
    </source>
</evidence>
<gene>
    <name evidence="16" type="ORF">ZHD862_LOCUS12658</name>
</gene>
<dbReference type="InterPro" id="IPR045150">
    <property type="entry name" value="CYB561D1/2"/>
</dbReference>
<dbReference type="InterPro" id="IPR006593">
    <property type="entry name" value="Cyt_b561/ferric_Rdtase_TM"/>
</dbReference>
<dbReference type="GO" id="GO:0046872">
    <property type="term" value="F:metal ion binding"/>
    <property type="evidence" value="ECO:0007669"/>
    <property type="project" value="UniProtKB-KW"/>
</dbReference>
<reference evidence="16" key="1">
    <citation type="submission" date="2021-02" db="EMBL/GenBank/DDBJ databases">
        <authorList>
            <person name="Nowell W R."/>
        </authorList>
    </citation>
    <scope>NUCLEOTIDE SEQUENCE</scope>
</reference>
<feature type="domain" description="Cytochrome b561" evidence="15">
    <location>
        <begin position="467"/>
        <end position="690"/>
    </location>
</feature>
<evidence type="ECO:0000259" key="15">
    <source>
        <dbReference type="PROSITE" id="PS50939"/>
    </source>
</evidence>
<feature type="transmembrane region" description="Helical" evidence="14">
    <location>
        <begin position="644"/>
        <end position="664"/>
    </location>
</feature>
<dbReference type="GO" id="GO:0140575">
    <property type="term" value="F:transmembrane monodehydroascorbate reductase activity"/>
    <property type="evidence" value="ECO:0007669"/>
    <property type="project" value="InterPro"/>
</dbReference>
<feature type="coiled-coil region" evidence="12">
    <location>
        <begin position="864"/>
        <end position="898"/>
    </location>
</feature>
<evidence type="ECO:0000256" key="1">
    <source>
        <dbReference type="ARBA" id="ARBA00001970"/>
    </source>
</evidence>
<dbReference type="Pfam" id="PF03188">
    <property type="entry name" value="Cytochrom_B561"/>
    <property type="match status" value="1"/>
</dbReference>
<evidence type="ECO:0000256" key="9">
    <source>
        <dbReference type="ARBA" id="ARBA00023004"/>
    </source>
</evidence>
<organism evidence="16 17">
    <name type="scientific">Rotaria sordida</name>
    <dbReference type="NCBI Taxonomy" id="392033"/>
    <lineage>
        <taxon>Eukaryota</taxon>
        <taxon>Metazoa</taxon>
        <taxon>Spiralia</taxon>
        <taxon>Gnathifera</taxon>
        <taxon>Rotifera</taxon>
        <taxon>Eurotatoria</taxon>
        <taxon>Bdelloidea</taxon>
        <taxon>Philodinida</taxon>
        <taxon>Philodinidae</taxon>
        <taxon>Rotaria</taxon>
    </lineage>
</organism>
<name>A0A814H133_9BILA</name>
<evidence type="ECO:0000256" key="8">
    <source>
        <dbReference type="ARBA" id="ARBA00022989"/>
    </source>
</evidence>
<dbReference type="GO" id="GO:0140571">
    <property type="term" value="F:transmembrane ascorbate ferrireductase activity"/>
    <property type="evidence" value="ECO:0007669"/>
    <property type="project" value="UniProtKB-EC"/>
</dbReference>
<keyword evidence="12" id="KW-0175">Coiled coil</keyword>
<keyword evidence="5 14" id="KW-0812">Transmembrane</keyword>
<dbReference type="SUPFAM" id="SSF50965">
    <property type="entry name" value="Galactose oxidase, central domain"/>
    <property type="match status" value="1"/>
</dbReference>
<sequence length="945" mass="106040">MSYSSYSVKSSSTLFVETRKEKNLTEMFSIIFIYFPIFLIFVSTTYTQPLQWILLSDGASTDTPEVRRDAALGFDNGFLILYGGRGQTGMPIQDCYSFNLVTGHWDTLTFPAPPPRRYGMASANLMNGGLYIFGGFGLQGSSSPFYNPYLSYAAAQEVPNYNYETPPNFIQNPILMNNPNFINNPNYNPLSGTGYNNVKDHIDDDDRVDVNYYPFHDAWFLNYATKAWQETQTSQYARGFGSAAASALATGVPKVLYSMGKSRDWMYSLVEVIGKGTSGLSQTGTTQAAMIMNDLPSYNPAYPHARYGHSTALLTDNHLLLYGGCLSGYGKGGPCPSKDSWLLYIDRGHWERLGECPPTKTGAAMVTLPSYSTCAGMGQNAADMSASMSLGLEQPIAVLWGGSEFNPSSIRTYPSPRDEVAVFSLNQKEWYLKRAAPSPTDGSYPMQREGAAFVAGCFQGVPGMFVFGGRATIDRRLLSDLWFLQASPHDALAAPNSRGCIYPFSYYHLHGIFQFFTYGFIFPIGYFVGRYTVDSPVRRPLHMILQIFGVSLAICGFSFGIHSVRAPSWLHFKHAHAIIGIITFILTIIQFLLGLLGALILRRHSNNIERLSGSSHKSSLEGFTKDTWGGAGAWRIIHCIIGSIVLTLGLVNISLGVFLAVLPLPVWVGWYIYMSLLVIILAVMEIITLVHRRNPSKQGSFKTKERMIEYTIYDHHKIRVDPKGTSQLSLKYYEEPTEQQSSIVIPTPRRNFGRVPLSNLSTLDNNVYRHGNGSDGSILDDMAPLVSNQRQPRPGDVNASASLPEYNRYNDKEYPISTRKRNIPGESDDVGYSQEHEQQSLRPNIDLNPLKEVRDLQDELDLCNKEWKKAFEDQQGEIKKLKQKVEQFEKQEKIMNRDILATVGELIDKIMITLEREVGGQKRKITLDQHYEQKQKKKLRLNKFE</sequence>
<dbReference type="GO" id="GO:0020037">
    <property type="term" value="F:heme binding"/>
    <property type="evidence" value="ECO:0007669"/>
    <property type="project" value="TreeGrafter"/>
</dbReference>
<dbReference type="Proteomes" id="UP000663864">
    <property type="component" value="Unassembled WGS sequence"/>
</dbReference>
<evidence type="ECO:0000256" key="2">
    <source>
        <dbReference type="ARBA" id="ARBA00004141"/>
    </source>
</evidence>
<protein>
    <recommendedName>
        <fullName evidence="11">ascorbate ferrireductase (transmembrane)</fullName>
        <ecNumber evidence="11">7.2.1.3</ecNumber>
    </recommendedName>
</protein>
<keyword evidence="4" id="KW-0349">Heme</keyword>
<evidence type="ECO:0000256" key="10">
    <source>
        <dbReference type="ARBA" id="ARBA00023136"/>
    </source>
</evidence>
<dbReference type="EMBL" id="CAJNOT010000503">
    <property type="protein sequence ID" value="CAF1003631.1"/>
    <property type="molecule type" value="Genomic_DNA"/>
</dbReference>
<accession>A0A814H133</accession>
<evidence type="ECO:0000256" key="5">
    <source>
        <dbReference type="ARBA" id="ARBA00022692"/>
    </source>
</evidence>
<dbReference type="InterPro" id="IPR011043">
    <property type="entry name" value="Gal_Oxase/kelch_b-propeller"/>
</dbReference>
<evidence type="ECO:0000256" key="13">
    <source>
        <dbReference type="SAM" id="MobiDB-lite"/>
    </source>
</evidence>
<comment type="cofactor">
    <cofactor evidence="1">
        <name>heme b</name>
        <dbReference type="ChEBI" id="CHEBI:60344"/>
    </cofactor>
</comment>
<dbReference type="EC" id="7.2.1.3" evidence="11"/>
<comment type="subcellular location">
    <subcellularLocation>
        <location evidence="2">Membrane</location>
        <topology evidence="2">Multi-pass membrane protein</topology>
    </subcellularLocation>
</comment>
<feature type="transmembrane region" description="Helical" evidence="14">
    <location>
        <begin position="670"/>
        <end position="690"/>
    </location>
</feature>
<dbReference type="PANTHER" id="PTHR15422:SF24">
    <property type="entry name" value="DOMON RELATED DOMAIN-CONTAINING PROTEIN"/>
    <property type="match status" value="1"/>
</dbReference>
<evidence type="ECO:0000256" key="12">
    <source>
        <dbReference type="SAM" id="Coils"/>
    </source>
</evidence>
<evidence type="ECO:0000256" key="6">
    <source>
        <dbReference type="ARBA" id="ARBA00022723"/>
    </source>
</evidence>
<dbReference type="AlphaFoldDB" id="A0A814H133"/>
<dbReference type="SMART" id="SM00665">
    <property type="entry name" value="B561"/>
    <property type="match status" value="1"/>
</dbReference>
<dbReference type="CDD" id="cd08760">
    <property type="entry name" value="Cyt_b561_FRRS1_like"/>
    <property type="match status" value="1"/>
</dbReference>
<feature type="transmembrane region" description="Helical" evidence="14">
    <location>
        <begin position="506"/>
        <end position="529"/>
    </location>
</feature>
<evidence type="ECO:0000256" key="7">
    <source>
        <dbReference type="ARBA" id="ARBA00022982"/>
    </source>
</evidence>
<dbReference type="PANTHER" id="PTHR15422">
    <property type="entry name" value="OS05G0565100 PROTEIN"/>
    <property type="match status" value="1"/>
</dbReference>
<feature type="transmembrane region" description="Helical" evidence="14">
    <location>
        <begin position="541"/>
        <end position="562"/>
    </location>
</feature>
<comment type="caution">
    <text evidence="16">The sequence shown here is derived from an EMBL/GenBank/DDBJ whole genome shotgun (WGS) entry which is preliminary data.</text>
</comment>
<proteinExistence type="predicted"/>
<dbReference type="Gene3D" id="1.20.120.1770">
    <property type="match status" value="1"/>
</dbReference>